<comment type="caution">
    <text evidence="4">The sequence shown here is derived from an EMBL/GenBank/DDBJ whole genome shotgun (WGS) entry which is preliminary data.</text>
</comment>
<dbReference type="GO" id="GO:0016491">
    <property type="term" value="F:oxidoreductase activity"/>
    <property type="evidence" value="ECO:0007669"/>
    <property type="project" value="InterPro"/>
</dbReference>
<dbReference type="CDD" id="cd19071">
    <property type="entry name" value="AKR_AKR1-5-like"/>
    <property type="match status" value="1"/>
</dbReference>
<gene>
    <name evidence="4" type="ORF">C0Q70_17852</name>
</gene>
<dbReference type="InterPro" id="IPR036812">
    <property type="entry name" value="NAD(P)_OxRdtase_dom_sf"/>
</dbReference>
<dbReference type="AlphaFoldDB" id="A0A2T7NLK6"/>
<dbReference type="EMBL" id="PZQS01000011">
    <property type="protein sequence ID" value="PVD22049.1"/>
    <property type="molecule type" value="Genomic_DNA"/>
</dbReference>
<dbReference type="Proteomes" id="UP000245119">
    <property type="component" value="Linkage Group LG11"/>
</dbReference>
<dbReference type="OrthoDB" id="416253at2759"/>
<protein>
    <recommendedName>
        <fullName evidence="3">NADP-dependent oxidoreductase domain-containing protein</fullName>
    </recommendedName>
</protein>
<feature type="site" description="Lowers pKa of active site Tyr" evidence="2">
    <location>
        <position position="57"/>
    </location>
</feature>
<dbReference type="STRING" id="400727.A0A2T7NLK6"/>
<feature type="binding site" evidence="1">
    <location>
        <position position="88"/>
    </location>
    <ligand>
        <name>substrate</name>
    </ligand>
</feature>
<dbReference type="InterPro" id="IPR023210">
    <property type="entry name" value="NADP_OxRdtase_dom"/>
</dbReference>
<dbReference type="PROSITE" id="PS00063">
    <property type="entry name" value="ALDOKETO_REDUCTASE_3"/>
    <property type="match status" value="1"/>
</dbReference>
<evidence type="ECO:0000313" key="5">
    <source>
        <dbReference type="Proteomes" id="UP000245119"/>
    </source>
</evidence>
<dbReference type="PANTHER" id="PTHR43827">
    <property type="entry name" value="2,5-DIKETO-D-GLUCONIC ACID REDUCTASE"/>
    <property type="match status" value="1"/>
</dbReference>
<evidence type="ECO:0000256" key="2">
    <source>
        <dbReference type="PIRSR" id="PIRSR000097-3"/>
    </source>
</evidence>
<organism evidence="4 5">
    <name type="scientific">Pomacea canaliculata</name>
    <name type="common">Golden apple snail</name>
    <dbReference type="NCBI Taxonomy" id="400727"/>
    <lineage>
        <taxon>Eukaryota</taxon>
        <taxon>Metazoa</taxon>
        <taxon>Spiralia</taxon>
        <taxon>Lophotrochozoa</taxon>
        <taxon>Mollusca</taxon>
        <taxon>Gastropoda</taxon>
        <taxon>Caenogastropoda</taxon>
        <taxon>Architaenioglossa</taxon>
        <taxon>Ampullarioidea</taxon>
        <taxon>Ampullariidae</taxon>
        <taxon>Pomacea</taxon>
    </lineage>
</organism>
<evidence type="ECO:0000313" key="4">
    <source>
        <dbReference type="EMBL" id="PVD22049.1"/>
    </source>
</evidence>
<evidence type="ECO:0000256" key="1">
    <source>
        <dbReference type="PIRSR" id="PIRSR000097-2"/>
    </source>
</evidence>
<dbReference type="InterPro" id="IPR020471">
    <property type="entry name" value="AKR"/>
</dbReference>
<dbReference type="SUPFAM" id="SSF51430">
    <property type="entry name" value="NAD(P)-linked oxidoreductase"/>
    <property type="match status" value="1"/>
</dbReference>
<dbReference type="Gene3D" id="3.20.20.100">
    <property type="entry name" value="NADP-dependent oxidoreductase domain"/>
    <property type="match status" value="1"/>
</dbReference>
<keyword evidence="5" id="KW-1185">Reference proteome</keyword>
<dbReference type="PROSITE" id="PS00062">
    <property type="entry name" value="ALDOKETO_REDUCTASE_2"/>
    <property type="match status" value="1"/>
</dbReference>
<dbReference type="PRINTS" id="PR00069">
    <property type="entry name" value="ALDKETRDTASE"/>
</dbReference>
<proteinExistence type="predicted"/>
<dbReference type="PANTHER" id="PTHR43827:SF13">
    <property type="entry name" value="ALDO_KETO REDUCTASE FAMILY PROTEIN"/>
    <property type="match status" value="1"/>
</dbReference>
<dbReference type="Pfam" id="PF00248">
    <property type="entry name" value="Aldo_ket_red"/>
    <property type="match status" value="1"/>
</dbReference>
<accession>A0A2T7NLK6</accession>
<name>A0A2T7NLK6_POMCA</name>
<reference evidence="4 5" key="1">
    <citation type="submission" date="2018-04" db="EMBL/GenBank/DDBJ databases">
        <title>The genome of golden apple snail Pomacea canaliculata provides insight into stress tolerance and invasive adaptation.</title>
        <authorList>
            <person name="Liu C."/>
            <person name="Liu B."/>
            <person name="Ren Y."/>
            <person name="Zhang Y."/>
            <person name="Wang H."/>
            <person name="Li S."/>
            <person name="Jiang F."/>
            <person name="Yin L."/>
            <person name="Zhang G."/>
            <person name="Qian W."/>
            <person name="Fan W."/>
        </authorList>
    </citation>
    <scope>NUCLEOTIDE SEQUENCE [LARGE SCALE GENOMIC DNA]</scope>
    <source>
        <strain evidence="4">SZHN2017</strain>
        <tissue evidence="4">Muscle</tissue>
    </source>
</reference>
<dbReference type="PIRSF" id="PIRSF000097">
    <property type="entry name" value="AKR"/>
    <property type="match status" value="1"/>
</dbReference>
<evidence type="ECO:0000259" key="3">
    <source>
        <dbReference type="Pfam" id="PF00248"/>
    </source>
</evidence>
<feature type="domain" description="NADP-dependent oxidoreductase" evidence="3">
    <location>
        <begin position="41"/>
        <end position="236"/>
    </location>
</feature>
<dbReference type="InterPro" id="IPR018170">
    <property type="entry name" value="Aldo/ket_reductase_CS"/>
</dbReference>
<sequence>MVTTARSLSSTIRLNDGVEMPMFGLGTWQAKAGNQAEDRAGIKKSGVKRDDVFLVTKLWTNSYESCKDEFNTSLKELDSGYIDLYLIHSPSDGYVLESYKAMMEFQQKGLVRSIGVSNFGIHHLEKMKKAGVPTPAVNQIELHSWMKRYELVKYCRDNGIAVMGYSPLVKAERMKDHTLVSVAKTIGKTVGQTLIRYSVQIGYITIPKTVKPARIIENADVFEWSIPEQEMTKLNSFPENSCTWNPAVSLWKG</sequence>